<feature type="region of interest" description="Disordered" evidence="1">
    <location>
        <begin position="41"/>
        <end position="125"/>
    </location>
</feature>
<organism evidence="2 3">
    <name type="scientific">Daphnia magna</name>
    <dbReference type="NCBI Taxonomy" id="35525"/>
    <lineage>
        <taxon>Eukaryota</taxon>
        <taxon>Metazoa</taxon>
        <taxon>Ecdysozoa</taxon>
        <taxon>Arthropoda</taxon>
        <taxon>Crustacea</taxon>
        <taxon>Branchiopoda</taxon>
        <taxon>Diplostraca</taxon>
        <taxon>Cladocera</taxon>
        <taxon>Anomopoda</taxon>
        <taxon>Daphniidae</taxon>
        <taxon>Daphnia</taxon>
    </lineage>
</organism>
<comment type="caution">
    <text evidence="2">The sequence shown here is derived from an EMBL/GenBank/DDBJ whole genome shotgun (WGS) entry which is preliminary data.</text>
</comment>
<keyword evidence="3" id="KW-1185">Reference proteome</keyword>
<feature type="compositionally biased region" description="Polar residues" evidence="1">
    <location>
        <begin position="56"/>
        <end position="75"/>
    </location>
</feature>
<dbReference type="Proteomes" id="UP001234178">
    <property type="component" value="Unassembled WGS sequence"/>
</dbReference>
<evidence type="ECO:0000313" key="3">
    <source>
        <dbReference type="Proteomes" id="UP001234178"/>
    </source>
</evidence>
<dbReference type="EMBL" id="JAOYFB010000036">
    <property type="protein sequence ID" value="KAK4019469.1"/>
    <property type="molecule type" value="Genomic_DNA"/>
</dbReference>
<gene>
    <name evidence="2" type="ORF">OUZ56_001488</name>
</gene>
<evidence type="ECO:0000313" key="2">
    <source>
        <dbReference type="EMBL" id="KAK4019469.1"/>
    </source>
</evidence>
<accession>A0ABR0A3B6</accession>
<name>A0ABR0A3B6_9CRUS</name>
<feature type="compositionally biased region" description="Polar residues" evidence="1">
    <location>
        <begin position="99"/>
        <end position="109"/>
    </location>
</feature>
<protein>
    <submittedName>
        <fullName evidence="2">Uncharacterized protein</fullName>
    </submittedName>
</protein>
<sequence length="594" mass="66315">MNWSGGYKNRFRTSSEVRKTAFQQQSRIILVDLVKHEVDNDNKQTKHIPGNEEQEYSLTSPTSDTSNNIPMQQCGTPFKNIPCGTSSDSEEYESDEISHTNYSPYSSDQEIADKDKPTTSEESTAKIQSSLIVDKHNKNSAVELAVETQEYSYSGCGSSRNLFVGCSAPSPDLTQDFHHLTQSLGFLTPVTNCRNTVACTPLDHHHELKGDCYLLYPTAVCKDKVVIRDDSFFNTMAQSNNSKVPIPVGGPTCVLADVVSAQEKEQHFYSPSQESTEVEYQAAAVSQTSQVNVPLPQMTNGYYKEPDVNGAKVLHKHHDILCNSYSKQSVECSTPYLNQTFNYPTPNLSSVTPIIHRENVVFSTTDGCQLVPGGSFKLQKSPFSTSVNKDSFKINQTAHFRDISVLSNPTQRDNDNTHNQVNGSMFVPVDVIPAQRKQIETETPSQPPMYDGIRQTSTLFERRPLVSHSNKTEDPNTATTQGQLYQEEAPAMHVANSKQAPGKMQKILSVTSPSPLGVENEKIGDKFPISNNNIRPMTAARKRKRLYAPTWNTESSFVKILNSRKSHYGRVHYCHCRTVVRKLKIRDAQTQTSP</sequence>
<proteinExistence type="predicted"/>
<evidence type="ECO:0000256" key="1">
    <source>
        <dbReference type="SAM" id="MobiDB-lite"/>
    </source>
</evidence>
<reference evidence="2 3" key="1">
    <citation type="journal article" date="2023" name="Nucleic Acids Res.">
        <title>The hologenome of Daphnia magna reveals possible DNA methylation and microbiome-mediated evolution of the host genome.</title>
        <authorList>
            <person name="Chaturvedi A."/>
            <person name="Li X."/>
            <person name="Dhandapani V."/>
            <person name="Marshall H."/>
            <person name="Kissane S."/>
            <person name="Cuenca-Cambronero M."/>
            <person name="Asole G."/>
            <person name="Calvet F."/>
            <person name="Ruiz-Romero M."/>
            <person name="Marangio P."/>
            <person name="Guigo R."/>
            <person name="Rago D."/>
            <person name="Mirbahai L."/>
            <person name="Eastwood N."/>
            <person name="Colbourne J.K."/>
            <person name="Zhou J."/>
            <person name="Mallon E."/>
            <person name="Orsini L."/>
        </authorList>
    </citation>
    <scope>NUCLEOTIDE SEQUENCE [LARGE SCALE GENOMIC DNA]</scope>
    <source>
        <strain evidence="2">LRV0_1</strain>
    </source>
</reference>